<organism evidence="1 2">
    <name type="scientific">Rhizobium tropici</name>
    <dbReference type="NCBI Taxonomy" id="398"/>
    <lineage>
        <taxon>Bacteria</taxon>
        <taxon>Pseudomonadati</taxon>
        <taxon>Pseudomonadota</taxon>
        <taxon>Alphaproteobacteria</taxon>
        <taxon>Hyphomicrobiales</taxon>
        <taxon>Rhizobiaceae</taxon>
        <taxon>Rhizobium/Agrobacterium group</taxon>
        <taxon>Rhizobium</taxon>
    </lineage>
</organism>
<sequence length="97" mass="10498">MTVKQAHTDVAETFSILPTRTLAMPPEHMLFDDVISALDPAPGGEMTMICLTLGPTPARGVSDRVAYFHRSAMTEIGKSKQIFGAPQYQQKSLSSAC</sequence>
<dbReference type="EMBL" id="QMKK01000053">
    <property type="protein sequence ID" value="RAX38765.1"/>
    <property type="molecule type" value="Genomic_DNA"/>
</dbReference>
<accession>A0A329YCR2</accession>
<gene>
    <name evidence="1" type="ORF">DQ393_25265</name>
</gene>
<reference evidence="1 2" key="1">
    <citation type="submission" date="2018-06" db="EMBL/GenBank/DDBJ databases">
        <title>Whole Genome Sequence of an efficient microsymbiont, Rhizobium tropici.</title>
        <authorList>
            <person name="Srinivasan R."/>
            <person name="Singh H.V."/>
            <person name="Srivastava R."/>
            <person name="Kumari B."/>
            <person name="Radhakrishna A."/>
        </authorList>
    </citation>
    <scope>NUCLEOTIDE SEQUENCE [LARGE SCALE GENOMIC DNA]</scope>
    <source>
        <strain evidence="1 2">IGFRI Rhizo-19</strain>
    </source>
</reference>
<dbReference type="OrthoDB" id="8403670at2"/>
<dbReference type="InterPro" id="IPR027417">
    <property type="entry name" value="P-loop_NTPase"/>
</dbReference>
<dbReference type="SUPFAM" id="SSF52540">
    <property type="entry name" value="P-loop containing nucleoside triphosphate hydrolases"/>
    <property type="match status" value="1"/>
</dbReference>
<proteinExistence type="predicted"/>
<dbReference type="AlphaFoldDB" id="A0A329YCR2"/>
<dbReference type="RefSeq" id="WP_112344446.1">
    <property type="nucleotide sequence ID" value="NZ_QMKK01000053.1"/>
</dbReference>
<evidence type="ECO:0000313" key="2">
    <source>
        <dbReference type="Proteomes" id="UP000251205"/>
    </source>
</evidence>
<evidence type="ECO:0000313" key="1">
    <source>
        <dbReference type="EMBL" id="RAX38765.1"/>
    </source>
</evidence>
<comment type="caution">
    <text evidence="1">The sequence shown here is derived from an EMBL/GenBank/DDBJ whole genome shotgun (WGS) entry which is preliminary data.</text>
</comment>
<name>A0A329YCR2_RHITR</name>
<protein>
    <submittedName>
        <fullName evidence="1">Uncharacterized protein</fullName>
    </submittedName>
</protein>
<dbReference type="Proteomes" id="UP000251205">
    <property type="component" value="Unassembled WGS sequence"/>
</dbReference>